<feature type="domain" description="Tetrapyrrole methylase" evidence="10">
    <location>
        <begin position="41"/>
        <end position="248"/>
    </location>
</feature>
<comment type="pathway">
    <text evidence="7">Porphyrin-containing compound metabolism; siroheme biosynthesis; precorrin-2 from uroporphyrinogen III: step 1/1.</text>
</comment>
<dbReference type="Pfam" id="PF00590">
    <property type="entry name" value="TP_methylase"/>
    <property type="match status" value="1"/>
</dbReference>
<evidence type="ECO:0000256" key="1">
    <source>
        <dbReference type="ARBA" id="ARBA00005879"/>
    </source>
</evidence>
<keyword evidence="4 9" id="KW-0808">Transferase</keyword>
<dbReference type="FunFam" id="3.40.1010.10:FF:000001">
    <property type="entry name" value="Siroheme synthase"/>
    <property type="match status" value="1"/>
</dbReference>
<evidence type="ECO:0000259" key="10">
    <source>
        <dbReference type="Pfam" id="PF00590"/>
    </source>
</evidence>
<evidence type="ECO:0000313" key="12">
    <source>
        <dbReference type="Proteomes" id="UP000325302"/>
    </source>
</evidence>
<evidence type="ECO:0000256" key="4">
    <source>
        <dbReference type="ARBA" id="ARBA00022679"/>
    </source>
</evidence>
<sequence>MLNLLRRPDVYREGWPKSAFNRLTQLHTPQTTDTSTKPGQVALIGAGPGDPELITRKAWRLIQSADVLLYDALVSEALMQEIPPHIRRIYVGKQKGAHSMSQEAIGKTLVGLAQQGLQVVRLKGGDALIFGRLGEELDALKAAGIPYQIVPGITAAAGCAASAGFALTERGQASRLRLITAHHCDGRSLPWADLAQTDETLVFYMGLSQAHEISRGLREAGLPDDWPVLLVERGTQANERRVKTDLLDLPQAIIRHQLESPTLIFVGQVVQQVESEQAHALGVHKLWPF</sequence>
<evidence type="ECO:0000256" key="3">
    <source>
        <dbReference type="ARBA" id="ARBA00022603"/>
    </source>
</evidence>
<comment type="similarity">
    <text evidence="1 9">Belongs to the precorrin methyltransferase family.</text>
</comment>
<dbReference type="EC" id="2.1.1.107" evidence="2"/>
<keyword evidence="12" id="KW-1185">Reference proteome</keyword>
<dbReference type="InterPro" id="IPR000878">
    <property type="entry name" value="4pyrrol_Mease"/>
</dbReference>
<dbReference type="InterPro" id="IPR035996">
    <property type="entry name" value="4pyrrol_Methylase_sf"/>
</dbReference>
<comment type="caution">
    <text evidence="11">The sequence shown here is derived from an EMBL/GenBank/DDBJ whole genome shotgun (WGS) entry which is preliminary data.</text>
</comment>
<evidence type="ECO:0000256" key="8">
    <source>
        <dbReference type="ARBA" id="ARBA00060548"/>
    </source>
</evidence>
<dbReference type="NCBIfam" id="NF004790">
    <property type="entry name" value="PRK06136.1"/>
    <property type="match status" value="1"/>
</dbReference>
<reference evidence="11 12" key="1">
    <citation type="submission" date="2019-03" db="EMBL/GenBank/DDBJ databases">
        <title>Nitrincola sp. nov. isolated from an Indian soda lake.</title>
        <authorList>
            <person name="Joshi A."/>
            <person name="Thite S.V."/>
            <person name="Joseph N."/>
            <person name="Dhotre D."/>
            <person name="Moorthy M."/>
            <person name="Shouche Y.S."/>
        </authorList>
    </citation>
    <scope>NUCLEOTIDE SEQUENCE [LARGE SCALE GENOMIC DNA]</scope>
    <source>
        <strain evidence="11 12">MEB193</strain>
    </source>
</reference>
<dbReference type="PANTHER" id="PTHR45790:SF3">
    <property type="entry name" value="S-ADENOSYL-L-METHIONINE-DEPENDENT UROPORPHYRINOGEN III METHYLTRANSFERASE, CHLOROPLASTIC"/>
    <property type="match status" value="1"/>
</dbReference>
<organism evidence="11 12">
    <name type="scientific">Nitrincola tapanii</name>
    <dbReference type="NCBI Taxonomy" id="1708751"/>
    <lineage>
        <taxon>Bacteria</taxon>
        <taxon>Pseudomonadati</taxon>
        <taxon>Pseudomonadota</taxon>
        <taxon>Gammaproteobacteria</taxon>
        <taxon>Oceanospirillales</taxon>
        <taxon>Oceanospirillaceae</taxon>
        <taxon>Nitrincola</taxon>
    </lineage>
</organism>
<dbReference type="InterPro" id="IPR006366">
    <property type="entry name" value="CobA/CysG_C"/>
</dbReference>
<dbReference type="GO" id="GO:0019354">
    <property type="term" value="P:siroheme biosynthetic process"/>
    <property type="evidence" value="ECO:0007669"/>
    <property type="project" value="UniProtKB-UniPathway"/>
</dbReference>
<name>A0A5A9W8P2_9GAMM</name>
<dbReference type="PROSITE" id="PS00840">
    <property type="entry name" value="SUMT_2"/>
    <property type="match status" value="1"/>
</dbReference>
<dbReference type="EMBL" id="SMRS01000001">
    <property type="protein sequence ID" value="KAA0876369.1"/>
    <property type="molecule type" value="Genomic_DNA"/>
</dbReference>
<dbReference type="GO" id="GO:0004851">
    <property type="term" value="F:uroporphyrin-III C-methyltransferase activity"/>
    <property type="evidence" value="ECO:0007669"/>
    <property type="project" value="UniProtKB-EC"/>
</dbReference>
<evidence type="ECO:0000256" key="7">
    <source>
        <dbReference type="ARBA" id="ARBA00025705"/>
    </source>
</evidence>
<dbReference type="InterPro" id="IPR003043">
    <property type="entry name" value="Uropor_MeTrfase_CS"/>
</dbReference>
<dbReference type="OrthoDB" id="9815856at2"/>
<dbReference type="SUPFAM" id="SSF53790">
    <property type="entry name" value="Tetrapyrrole methylase"/>
    <property type="match status" value="1"/>
</dbReference>
<dbReference type="UniPathway" id="UPA00262">
    <property type="reaction ID" value="UER00211"/>
</dbReference>
<dbReference type="InterPro" id="IPR050161">
    <property type="entry name" value="Siro_Cobalamin_biosynth"/>
</dbReference>
<comment type="pathway">
    <text evidence="8">Cofactor biosynthesis; adenosylcobalamin biosynthesis; precorrin-2 from uroporphyrinogen III: step 1/1.</text>
</comment>
<keyword evidence="3 9" id="KW-0489">Methyltransferase</keyword>
<evidence type="ECO:0000256" key="9">
    <source>
        <dbReference type="RuleBase" id="RU003960"/>
    </source>
</evidence>
<gene>
    <name evidence="11" type="primary">cobA</name>
    <name evidence="11" type="ORF">E1H14_01180</name>
</gene>
<evidence type="ECO:0000256" key="2">
    <source>
        <dbReference type="ARBA" id="ARBA00012162"/>
    </source>
</evidence>
<evidence type="ECO:0000313" key="11">
    <source>
        <dbReference type="EMBL" id="KAA0876369.1"/>
    </source>
</evidence>
<protein>
    <recommendedName>
        <fullName evidence="2">uroporphyrinogen-III C-methyltransferase</fullName>
        <ecNumber evidence="2">2.1.1.107</ecNumber>
    </recommendedName>
</protein>
<accession>A0A5A9W8P2</accession>
<dbReference type="Gene3D" id="3.30.950.10">
    <property type="entry name" value="Methyltransferase, Cobalt-precorrin-4 Transmethylase, Domain 2"/>
    <property type="match status" value="1"/>
</dbReference>
<evidence type="ECO:0000256" key="6">
    <source>
        <dbReference type="ARBA" id="ARBA00023244"/>
    </source>
</evidence>
<dbReference type="NCBIfam" id="TIGR01469">
    <property type="entry name" value="cobA_cysG_Cterm"/>
    <property type="match status" value="1"/>
</dbReference>
<dbReference type="InterPro" id="IPR014777">
    <property type="entry name" value="4pyrrole_Mease_sub1"/>
</dbReference>
<dbReference type="CDD" id="cd11642">
    <property type="entry name" value="SUMT"/>
    <property type="match status" value="1"/>
</dbReference>
<evidence type="ECO:0000256" key="5">
    <source>
        <dbReference type="ARBA" id="ARBA00022691"/>
    </source>
</evidence>
<dbReference type="Proteomes" id="UP000325302">
    <property type="component" value="Unassembled WGS sequence"/>
</dbReference>
<keyword evidence="5" id="KW-0949">S-adenosyl-L-methionine</keyword>
<dbReference type="PANTHER" id="PTHR45790">
    <property type="entry name" value="SIROHEME SYNTHASE-RELATED"/>
    <property type="match status" value="1"/>
</dbReference>
<dbReference type="AlphaFoldDB" id="A0A5A9W8P2"/>
<dbReference type="InterPro" id="IPR014776">
    <property type="entry name" value="4pyrrole_Mease_sub2"/>
</dbReference>
<keyword evidence="6" id="KW-0627">Porphyrin biosynthesis</keyword>
<dbReference type="Gene3D" id="3.40.1010.10">
    <property type="entry name" value="Cobalt-precorrin-4 Transmethylase, Domain 1"/>
    <property type="match status" value="1"/>
</dbReference>
<dbReference type="GO" id="GO:0032259">
    <property type="term" value="P:methylation"/>
    <property type="evidence" value="ECO:0007669"/>
    <property type="project" value="UniProtKB-KW"/>
</dbReference>
<dbReference type="RefSeq" id="WP_149389618.1">
    <property type="nucleotide sequence ID" value="NZ_SMRS01000001.1"/>
</dbReference>
<proteinExistence type="inferred from homology"/>